<accession>A0ABU1SFC0</accession>
<evidence type="ECO:0000313" key="5">
    <source>
        <dbReference type="EMBL" id="MDR6868289.1"/>
    </source>
</evidence>
<protein>
    <submittedName>
        <fullName evidence="5">LCP family protein required for cell wall assembly</fullName>
    </submittedName>
</protein>
<proteinExistence type="inferred from homology"/>
<organism evidence="5 6">
    <name type="scientific">Microbacterium resistens</name>
    <dbReference type="NCBI Taxonomy" id="156977"/>
    <lineage>
        <taxon>Bacteria</taxon>
        <taxon>Bacillati</taxon>
        <taxon>Actinomycetota</taxon>
        <taxon>Actinomycetes</taxon>
        <taxon>Micrococcales</taxon>
        <taxon>Microbacteriaceae</taxon>
        <taxon>Microbacterium</taxon>
    </lineage>
</organism>
<feature type="region of interest" description="Disordered" evidence="2">
    <location>
        <begin position="1"/>
        <end position="32"/>
    </location>
</feature>
<dbReference type="PANTHER" id="PTHR33392:SF6">
    <property type="entry name" value="POLYISOPRENYL-TEICHOIC ACID--PEPTIDOGLYCAN TEICHOIC ACID TRANSFERASE TAGU"/>
    <property type="match status" value="1"/>
</dbReference>
<dbReference type="EMBL" id="JAVDUM010000013">
    <property type="protein sequence ID" value="MDR6868289.1"/>
    <property type="molecule type" value="Genomic_DNA"/>
</dbReference>
<comment type="caution">
    <text evidence="5">The sequence shown here is derived from an EMBL/GenBank/DDBJ whole genome shotgun (WGS) entry which is preliminary data.</text>
</comment>
<comment type="similarity">
    <text evidence="1">Belongs to the LytR/CpsA/Psr (LCP) family.</text>
</comment>
<dbReference type="NCBIfam" id="TIGR00350">
    <property type="entry name" value="lytR_cpsA_psr"/>
    <property type="match status" value="1"/>
</dbReference>
<feature type="transmembrane region" description="Helical" evidence="3">
    <location>
        <begin position="38"/>
        <end position="61"/>
    </location>
</feature>
<sequence length="413" mass="42686">MMRRTTPPAASDPDDPSASPLASHAAHPPRRRRGRRTVAIVLGVVAVLVLAAGGTAVALLLRVSDGLATNAVSRPGETPKAQKIPNWDGPVNLLIMGSDGRGGLASGDYGDDVDGDRSDTLMLLHVNAAHTDATLVSIPRDTMLPRPECTAADGTVHDATDNAQINSAFDVGPYCTLDTVRAYTGLDIDHFIVVNFDGFIDITDAIGGVDVCLAEDVDDPDSQLHLAAGSHTIHGQEALAFVRTRYGIGDRSDLGRIHTQQTYLSALARKVKSAETLTNPVALFGLADAAGRTLTVDKALSTPSALVGLAGTLAGVSLDRMVLLQLPVRDYAPDPDRVEPEPDQAEVLFSALREDRPVALTPPDDSAGGAGTADPSPGTSGGTATDAPAGVPAVTLAPETKGQTADRPTCAGG</sequence>
<dbReference type="Proteomes" id="UP001259347">
    <property type="component" value="Unassembled WGS sequence"/>
</dbReference>
<name>A0ABU1SFC0_9MICO</name>
<dbReference type="RefSeq" id="WP_310021945.1">
    <property type="nucleotide sequence ID" value="NZ_JAVDUM010000013.1"/>
</dbReference>
<gene>
    <name evidence="5" type="ORF">J2Y69_002903</name>
</gene>
<feature type="domain" description="Cell envelope-related transcriptional attenuator" evidence="4">
    <location>
        <begin position="117"/>
        <end position="272"/>
    </location>
</feature>
<evidence type="ECO:0000313" key="6">
    <source>
        <dbReference type="Proteomes" id="UP001259347"/>
    </source>
</evidence>
<dbReference type="Pfam" id="PF03816">
    <property type="entry name" value="LytR_cpsA_psr"/>
    <property type="match status" value="1"/>
</dbReference>
<reference evidence="5 6" key="1">
    <citation type="submission" date="2023-07" db="EMBL/GenBank/DDBJ databases">
        <title>Sorghum-associated microbial communities from plants grown in Nebraska, USA.</title>
        <authorList>
            <person name="Schachtman D."/>
        </authorList>
    </citation>
    <scope>NUCLEOTIDE SEQUENCE [LARGE SCALE GENOMIC DNA]</scope>
    <source>
        <strain evidence="5 6">2980</strain>
    </source>
</reference>
<evidence type="ECO:0000256" key="1">
    <source>
        <dbReference type="ARBA" id="ARBA00006068"/>
    </source>
</evidence>
<evidence type="ECO:0000259" key="4">
    <source>
        <dbReference type="Pfam" id="PF03816"/>
    </source>
</evidence>
<keyword evidence="3" id="KW-0812">Transmembrane</keyword>
<keyword evidence="3" id="KW-1133">Transmembrane helix</keyword>
<dbReference type="Gene3D" id="3.40.630.190">
    <property type="entry name" value="LCP protein"/>
    <property type="match status" value="1"/>
</dbReference>
<evidence type="ECO:0000256" key="2">
    <source>
        <dbReference type="SAM" id="MobiDB-lite"/>
    </source>
</evidence>
<evidence type="ECO:0000256" key="3">
    <source>
        <dbReference type="SAM" id="Phobius"/>
    </source>
</evidence>
<dbReference type="PANTHER" id="PTHR33392">
    <property type="entry name" value="POLYISOPRENYL-TEICHOIC ACID--PEPTIDOGLYCAN TEICHOIC ACID TRANSFERASE TAGU"/>
    <property type="match status" value="1"/>
</dbReference>
<feature type="region of interest" description="Disordered" evidence="2">
    <location>
        <begin position="353"/>
        <end position="413"/>
    </location>
</feature>
<keyword evidence="3" id="KW-0472">Membrane</keyword>
<keyword evidence="6" id="KW-1185">Reference proteome</keyword>
<feature type="compositionally biased region" description="Low complexity" evidence="2">
    <location>
        <begin position="1"/>
        <end position="26"/>
    </location>
</feature>
<dbReference type="InterPro" id="IPR050922">
    <property type="entry name" value="LytR/CpsA/Psr_CW_biosynth"/>
</dbReference>
<dbReference type="InterPro" id="IPR004474">
    <property type="entry name" value="LytR_CpsA_psr"/>
</dbReference>